<sequence>MCPGGNGKVSTSVLCKEYFFNYTLLNNFSSMLSTK</sequence>
<evidence type="ECO:0000313" key="1">
    <source>
        <dbReference type="EMBL" id="JAH94271.1"/>
    </source>
</evidence>
<protein>
    <submittedName>
        <fullName evidence="1">Uncharacterized protein</fullName>
    </submittedName>
</protein>
<reference evidence="1" key="1">
    <citation type="submission" date="2014-11" db="EMBL/GenBank/DDBJ databases">
        <authorList>
            <person name="Amaro Gonzalez C."/>
        </authorList>
    </citation>
    <scope>NUCLEOTIDE SEQUENCE</scope>
</reference>
<name>A0A0E9WVP7_ANGAN</name>
<organism evidence="1">
    <name type="scientific">Anguilla anguilla</name>
    <name type="common">European freshwater eel</name>
    <name type="synonym">Muraena anguilla</name>
    <dbReference type="NCBI Taxonomy" id="7936"/>
    <lineage>
        <taxon>Eukaryota</taxon>
        <taxon>Metazoa</taxon>
        <taxon>Chordata</taxon>
        <taxon>Craniata</taxon>
        <taxon>Vertebrata</taxon>
        <taxon>Euteleostomi</taxon>
        <taxon>Actinopterygii</taxon>
        <taxon>Neopterygii</taxon>
        <taxon>Teleostei</taxon>
        <taxon>Anguilliformes</taxon>
        <taxon>Anguillidae</taxon>
        <taxon>Anguilla</taxon>
    </lineage>
</organism>
<dbReference type="AlphaFoldDB" id="A0A0E9WVP7"/>
<proteinExistence type="predicted"/>
<dbReference type="EMBL" id="GBXM01014306">
    <property type="protein sequence ID" value="JAH94271.1"/>
    <property type="molecule type" value="Transcribed_RNA"/>
</dbReference>
<accession>A0A0E9WVP7</accession>
<reference evidence="1" key="2">
    <citation type="journal article" date="2015" name="Fish Shellfish Immunol.">
        <title>Early steps in the European eel (Anguilla anguilla)-Vibrio vulnificus interaction in the gills: Role of the RtxA13 toxin.</title>
        <authorList>
            <person name="Callol A."/>
            <person name="Pajuelo D."/>
            <person name="Ebbesson L."/>
            <person name="Teles M."/>
            <person name="MacKenzie S."/>
            <person name="Amaro C."/>
        </authorList>
    </citation>
    <scope>NUCLEOTIDE SEQUENCE</scope>
</reference>